<evidence type="ECO:0008006" key="3">
    <source>
        <dbReference type="Google" id="ProtNLM"/>
    </source>
</evidence>
<evidence type="ECO:0000313" key="2">
    <source>
        <dbReference type="Proteomes" id="UP000221216"/>
    </source>
</evidence>
<name>A0A1W6JTI7_9CAUD</name>
<sequence length="173" mass="20034">MRSYGYYKSEAEFLRWLRGALRKVWTKHPVKLEMLKKNRIRIVNPATGKMTYHIACAHCNKLHLVSKIEVNHKETVGTITMAGFGEYCARMLLVDESQLELLCIACHSIVTYQERSGMSKEEAALEKKIIAFFNKYPAAEQKRRMQLAGLVPESTAAKRRDQLREYLRKKQGL</sequence>
<proteinExistence type="predicted"/>
<keyword evidence="2" id="KW-1185">Reference proteome</keyword>
<dbReference type="Proteomes" id="UP000221216">
    <property type="component" value="Segment"/>
</dbReference>
<gene>
    <name evidence="1" type="ORF">SppYZU05_31</name>
</gene>
<protein>
    <recommendedName>
        <fullName evidence="3">HNH endonuclease</fullName>
    </recommendedName>
</protein>
<organism evidence="1 2">
    <name type="scientific">Shewanella phage SppYZU05</name>
    <dbReference type="NCBI Taxonomy" id="1970795"/>
    <lineage>
        <taxon>Viruses</taxon>
        <taxon>Duplodnaviria</taxon>
        <taxon>Heunggongvirae</taxon>
        <taxon>Uroviricota</taxon>
        <taxon>Caudoviricetes</taxon>
        <taxon>Chaseviridae</taxon>
        <taxon>Nefertitivirinae</taxon>
        <taxon>Yushanvirus</taxon>
        <taxon>Yushanvirus SppYZU05</taxon>
    </lineage>
</organism>
<accession>A0A1W6JTI7</accession>
<evidence type="ECO:0000313" key="1">
    <source>
        <dbReference type="EMBL" id="ARM70557.1"/>
    </source>
</evidence>
<reference evidence="1 2" key="1">
    <citation type="submission" date="2017-03" db="EMBL/GenBank/DDBJ databases">
        <title>Isolation of lytic bacteriophages infecting Shewanella putrefaciens and Shewanella baltica for biocontrol of fish and shrimp spoilage during chilled storage.</title>
        <authorList>
            <person name="Yang Z."/>
            <person name="Tao X."/>
            <person name="Gao L."/>
            <person name="Rao S."/>
        </authorList>
    </citation>
    <scope>NUCLEOTIDE SEQUENCE [LARGE SCALE GENOMIC DNA]</scope>
</reference>
<dbReference type="EMBL" id="KY709296">
    <property type="protein sequence ID" value="ARM70557.1"/>
    <property type="molecule type" value="Genomic_DNA"/>
</dbReference>